<gene>
    <name evidence="1" type="ORF">GDO78_018497</name>
</gene>
<organism evidence="1 2">
    <name type="scientific">Eleutherodactylus coqui</name>
    <name type="common">Puerto Rican coqui</name>
    <dbReference type="NCBI Taxonomy" id="57060"/>
    <lineage>
        <taxon>Eukaryota</taxon>
        <taxon>Metazoa</taxon>
        <taxon>Chordata</taxon>
        <taxon>Craniata</taxon>
        <taxon>Vertebrata</taxon>
        <taxon>Euteleostomi</taxon>
        <taxon>Amphibia</taxon>
        <taxon>Batrachia</taxon>
        <taxon>Anura</taxon>
        <taxon>Neobatrachia</taxon>
        <taxon>Hyloidea</taxon>
        <taxon>Eleutherodactylidae</taxon>
        <taxon>Eleutherodactylinae</taxon>
        <taxon>Eleutherodactylus</taxon>
        <taxon>Eleutherodactylus</taxon>
    </lineage>
</organism>
<dbReference type="AlphaFoldDB" id="A0A8J6E9M2"/>
<proteinExistence type="predicted"/>
<keyword evidence="2" id="KW-1185">Reference proteome</keyword>
<reference evidence="1" key="1">
    <citation type="thesis" date="2020" institute="ProQuest LLC" country="789 East Eisenhower Parkway, Ann Arbor, MI, USA">
        <title>Comparative Genomics and Chromosome Evolution.</title>
        <authorList>
            <person name="Mudd A.B."/>
        </authorList>
    </citation>
    <scope>NUCLEOTIDE SEQUENCE</scope>
    <source>
        <strain evidence="1">HN-11 Male</strain>
        <tissue evidence="1">Kidney and liver</tissue>
    </source>
</reference>
<name>A0A8J6E9M2_ELECQ</name>
<sequence length="44" mass="5512">MWTPFREKPPLIIFLPSVNSSRRLMCCWVPRRWKTSPRSWWHKL</sequence>
<comment type="caution">
    <text evidence="1">The sequence shown here is derived from an EMBL/GenBank/DDBJ whole genome shotgun (WGS) entry which is preliminary data.</text>
</comment>
<evidence type="ECO:0000313" key="2">
    <source>
        <dbReference type="Proteomes" id="UP000770717"/>
    </source>
</evidence>
<dbReference type="EMBL" id="WNTK01003167">
    <property type="protein sequence ID" value="KAG9465327.1"/>
    <property type="molecule type" value="Genomic_DNA"/>
</dbReference>
<protein>
    <submittedName>
        <fullName evidence="1">Uncharacterized protein</fullName>
    </submittedName>
</protein>
<dbReference type="Proteomes" id="UP000770717">
    <property type="component" value="Unassembled WGS sequence"/>
</dbReference>
<evidence type="ECO:0000313" key="1">
    <source>
        <dbReference type="EMBL" id="KAG9465327.1"/>
    </source>
</evidence>
<accession>A0A8J6E9M2</accession>